<sequence length="99" mass="10768">MLSYEAWAGRSRCVSGSMSSHEAWAGKSRSGDEERVSNFRVVRRALHHMTTAMTVGSGAGTSTGMVILVLELGLVLASRSPGRRKDVLSVYKITLLRET</sequence>
<proteinExistence type="predicted"/>
<gene>
    <name evidence="2" type="ORF">RRG08_045061</name>
</gene>
<keyword evidence="1" id="KW-0812">Transmembrane</keyword>
<organism evidence="2 3">
    <name type="scientific">Elysia crispata</name>
    <name type="common">lettuce slug</name>
    <dbReference type="NCBI Taxonomy" id="231223"/>
    <lineage>
        <taxon>Eukaryota</taxon>
        <taxon>Metazoa</taxon>
        <taxon>Spiralia</taxon>
        <taxon>Lophotrochozoa</taxon>
        <taxon>Mollusca</taxon>
        <taxon>Gastropoda</taxon>
        <taxon>Heterobranchia</taxon>
        <taxon>Euthyneura</taxon>
        <taxon>Panpulmonata</taxon>
        <taxon>Sacoglossa</taxon>
        <taxon>Placobranchoidea</taxon>
        <taxon>Plakobranchidae</taxon>
        <taxon>Elysia</taxon>
    </lineage>
</organism>
<dbReference type="EMBL" id="JAWDGP010007592">
    <property type="protein sequence ID" value="KAK3712074.1"/>
    <property type="molecule type" value="Genomic_DNA"/>
</dbReference>
<evidence type="ECO:0000313" key="2">
    <source>
        <dbReference type="EMBL" id="KAK3712074.1"/>
    </source>
</evidence>
<protein>
    <submittedName>
        <fullName evidence="2">Uncharacterized protein</fullName>
    </submittedName>
</protein>
<keyword evidence="3" id="KW-1185">Reference proteome</keyword>
<reference evidence="2" key="1">
    <citation type="journal article" date="2023" name="G3 (Bethesda)">
        <title>A reference genome for the long-term kleptoplast-retaining sea slug Elysia crispata morphotype clarki.</title>
        <authorList>
            <person name="Eastman K.E."/>
            <person name="Pendleton A.L."/>
            <person name="Shaikh M.A."/>
            <person name="Suttiyut T."/>
            <person name="Ogas R."/>
            <person name="Tomko P."/>
            <person name="Gavelis G."/>
            <person name="Widhalm J.R."/>
            <person name="Wisecaver J.H."/>
        </authorList>
    </citation>
    <scope>NUCLEOTIDE SEQUENCE</scope>
    <source>
        <strain evidence="2">ECLA1</strain>
    </source>
</reference>
<evidence type="ECO:0000256" key="1">
    <source>
        <dbReference type="SAM" id="Phobius"/>
    </source>
</evidence>
<dbReference type="Proteomes" id="UP001283361">
    <property type="component" value="Unassembled WGS sequence"/>
</dbReference>
<comment type="caution">
    <text evidence="2">The sequence shown here is derived from an EMBL/GenBank/DDBJ whole genome shotgun (WGS) entry which is preliminary data.</text>
</comment>
<dbReference type="AlphaFoldDB" id="A0AAE0XUP7"/>
<accession>A0AAE0XUP7</accession>
<evidence type="ECO:0000313" key="3">
    <source>
        <dbReference type="Proteomes" id="UP001283361"/>
    </source>
</evidence>
<feature type="transmembrane region" description="Helical" evidence="1">
    <location>
        <begin position="59"/>
        <end position="77"/>
    </location>
</feature>
<name>A0AAE0XUP7_9GAST</name>
<keyword evidence="1" id="KW-0472">Membrane</keyword>
<keyword evidence="1" id="KW-1133">Transmembrane helix</keyword>